<reference evidence="2" key="1">
    <citation type="journal article" date="2011" name="Nature">
        <title>Genome sequence and analysis of the tuber crop potato.</title>
        <authorList>
            <consortium name="The Potato Genome Sequencing Consortium"/>
        </authorList>
    </citation>
    <scope>NUCLEOTIDE SEQUENCE [LARGE SCALE GENOMIC DNA]</scope>
    <source>
        <strain evidence="2">cv. DM1-3 516 R44</strain>
    </source>
</reference>
<keyword evidence="2" id="KW-1185">Reference proteome</keyword>
<sequence length="100" mass="10774">MQVETTSVMGPVLAQQIMSFLKGLVGPGVLPSVQATQALTNPHVASTTPKVVGTGGNDAFFRPLLGSVMTGNEREMLTMFFKLKPHVFLGSESEDDYEFI</sequence>
<dbReference type="AlphaFoldDB" id="M1DAL0"/>
<dbReference type="InParanoid" id="M1DAL0"/>
<protein>
    <submittedName>
        <fullName evidence="1">Uncharacterized protein</fullName>
    </submittedName>
</protein>
<dbReference type="HOGENOM" id="CLU_2311112_0_0_1"/>
<evidence type="ECO:0000313" key="1">
    <source>
        <dbReference type="EnsemblPlants" id="PGSC0003DMT400085927"/>
    </source>
</evidence>
<evidence type="ECO:0000313" key="2">
    <source>
        <dbReference type="Proteomes" id="UP000011115"/>
    </source>
</evidence>
<reference evidence="1" key="2">
    <citation type="submission" date="2015-06" db="UniProtKB">
        <authorList>
            <consortium name="EnsemblPlants"/>
        </authorList>
    </citation>
    <scope>IDENTIFICATION</scope>
    <source>
        <strain evidence="1">DM1-3 516 R44</strain>
    </source>
</reference>
<accession>M1DAL0</accession>
<proteinExistence type="predicted"/>
<dbReference type="EnsemblPlants" id="PGSC0003DMT400085927">
    <property type="protein sequence ID" value="PGSC0003DMT400085927"/>
    <property type="gene ID" value="PGSC0003DMG400035498"/>
</dbReference>
<dbReference type="Proteomes" id="UP000011115">
    <property type="component" value="Unassembled WGS sequence"/>
</dbReference>
<dbReference type="Gramene" id="PGSC0003DMT400085927">
    <property type="protein sequence ID" value="PGSC0003DMT400085927"/>
    <property type="gene ID" value="PGSC0003DMG400035498"/>
</dbReference>
<organism evidence="1 2">
    <name type="scientific">Solanum tuberosum</name>
    <name type="common">Potato</name>
    <dbReference type="NCBI Taxonomy" id="4113"/>
    <lineage>
        <taxon>Eukaryota</taxon>
        <taxon>Viridiplantae</taxon>
        <taxon>Streptophyta</taxon>
        <taxon>Embryophyta</taxon>
        <taxon>Tracheophyta</taxon>
        <taxon>Spermatophyta</taxon>
        <taxon>Magnoliopsida</taxon>
        <taxon>eudicotyledons</taxon>
        <taxon>Gunneridae</taxon>
        <taxon>Pentapetalae</taxon>
        <taxon>asterids</taxon>
        <taxon>lamiids</taxon>
        <taxon>Solanales</taxon>
        <taxon>Solanaceae</taxon>
        <taxon>Solanoideae</taxon>
        <taxon>Solaneae</taxon>
        <taxon>Solanum</taxon>
    </lineage>
</organism>
<name>M1DAL0_SOLTU</name>
<dbReference type="PaxDb" id="4113-PGSC0003DMT400085927"/>